<dbReference type="EMBL" id="FONT01000005">
    <property type="protein sequence ID" value="SFE88271.1"/>
    <property type="molecule type" value="Genomic_DNA"/>
</dbReference>
<protein>
    <submittedName>
        <fullName evidence="2">Uncharacterized protein</fullName>
    </submittedName>
</protein>
<sequence length="110" mass="12526">MLVMISDVNALVWILAIISVVISFILRHKVLLLSQLSAVIAFFIVLSSVSLNTSPFILLIQIVISLYGLIQYKKAADYNYQLVMEKTHQVPRTITRNGNFGDEHHRWRSA</sequence>
<evidence type="ECO:0000313" key="2">
    <source>
        <dbReference type="EMBL" id="SFE88271.1"/>
    </source>
</evidence>
<feature type="transmembrane region" description="Helical" evidence="1">
    <location>
        <begin position="31"/>
        <end position="49"/>
    </location>
</feature>
<dbReference type="Proteomes" id="UP000199516">
    <property type="component" value="Unassembled WGS sequence"/>
</dbReference>
<dbReference type="RefSeq" id="WP_091662108.1">
    <property type="nucleotide sequence ID" value="NZ_FONT01000005.1"/>
</dbReference>
<evidence type="ECO:0000313" key="3">
    <source>
        <dbReference type="Proteomes" id="UP000199516"/>
    </source>
</evidence>
<feature type="transmembrane region" description="Helical" evidence="1">
    <location>
        <begin position="6"/>
        <end position="26"/>
    </location>
</feature>
<gene>
    <name evidence="2" type="ORF">SAMN05192532_105125</name>
</gene>
<keyword evidence="1" id="KW-1133">Transmembrane helix</keyword>
<name>A0A1I2E705_9BACI</name>
<proteinExistence type="predicted"/>
<accession>A0A1I2E705</accession>
<organism evidence="2 3">
    <name type="scientific">Alteribacillus iranensis</name>
    <dbReference type="NCBI Taxonomy" id="930128"/>
    <lineage>
        <taxon>Bacteria</taxon>
        <taxon>Bacillati</taxon>
        <taxon>Bacillota</taxon>
        <taxon>Bacilli</taxon>
        <taxon>Bacillales</taxon>
        <taxon>Bacillaceae</taxon>
        <taxon>Alteribacillus</taxon>
    </lineage>
</organism>
<evidence type="ECO:0000256" key="1">
    <source>
        <dbReference type="SAM" id="Phobius"/>
    </source>
</evidence>
<keyword evidence="1" id="KW-0812">Transmembrane</keyword>
<dbReference type="STRING" id="930128.SAMN05192532_105125"/>
<reference evidence="2 3" key="1">
    <citation type="submission" date="2016-10" db="EMBL/GenBank/DDBJ databases">
        <authorList>
            <person name="de Groot N.N."/>
        </authorList>
    </citation>
    <scope>NUCLEOTIDE SEQUENCE [LARGE SCALE GENOMIC DNA]</scope>
    <source>
        <strain evidence="2 3">DSM 23995</strain>
    </source>
</reference>
<dbReference type="OrthoDB" id="2974787at2"/>
<dbReference type="AlphaFoldDB" id="A0A1I2E705"/>
<keyword evidence="1" id="KW-0472">Membrane</keyword>
<keyword evidence="3" id="KW-1185">Reference proteome</keyword>